<accession>A0A0E9QUD6</accession>
<evidence type="ECO:0000313" key="1">
    <source>
        <dbReference type="EMBL" id="JAH20052.1"/>
    </source>
</evidence>
<sequence length="24" mass="2759">MGRNERYISRLKAGTINYFVAVSL</sequence>
<organism evidence="1">
    <name type="scientific">Anguilla anguilla</name>
    <name type="common">European freshwater eel</name>
    <name type="synonym">Muraena anguilla</name>
    <dbReference type="NCBI Taxonomy" id="7936"/>
    <lineage>
        <taxon>Eukaryota</taxon>
        <taxon>Metazoa</taxon>
        <taxon>Chordata</taxon>
        <taxon>Craniata</taxon>
        <taxon>Vertebrata</taxon>
        <taxon>Euteleostomi</taxon>
        <taxon>Actinopterygii</taxon>
        <taxon>Neopterygii</taxon>
        <taxon>Teleostei</taxon>
        <taxon>Anguilliformes</taxon>
        <taxon>Anguillidae</taxon>
        <taxon>Anguilla</taxon>
    </lineage>
</organism>
<reference evidence="1" key="2">
    <citation type="journal article" date="2015" name="Fish Shellfish Immunol.">
        <title>Early steps in the European eel (Anguilla anguilla)-Vibrio vulnificus interaction in the gills: Role of the RtxA13 toxin.</title>
        <authorList>
            <person name="Callol A."/>
            <person name="Pajuelo D."/>
            <person name="Ebbesson L."/>
            <person name="Teles M."/>
            <person name="MacKenzie S."/>
            <person name="Amaro C."/>
        </authorList>
    </citation>
    <scope>NUCLEOTIDE SEQUENCE</scope>
</reference>
<dbReference type="AlphaFoldDB" id="A0A0E9QUD6"/>
<proteinExistence type="predicted"/>
<dbReference type="EMBL" id="GBXM01088525">
    <property type="protein sequence ID" value="JAH20052.1"/>
    <property type="molecule type" value="Transcribed_RNA"/>
</dbReference>
<reference evidence="1" key="1">
    <citation type="submission" date="2014-11" db="EMBL/GenBank/DDBJ databases">
        <authorList>
            <person name="Amaro Gonzalez C."/>
        </authorList>
    </citation>
    <scope>NUCLEOTIDE SEQUENCE</scope>
</reference>
<name>A0A0E9QUD6_ANGAN</name>
<protein>
    <submittedName>
        <fullName evidence="1">Uncharacterized protein</fullName>
    </submittedName>
</protein>